<evidence type="ECO:0000313" key="2">
    <source>
        <dbReference type="EMBL" id="KAJ1370533.1"/>
    </source>
</evidence>
<keyword evidence="3" id="KW-1185">Reference proteome</keyword>
<feature type="compositionally biased region" description="Polar residues" evidence="1">
    <location>
        <begin position="1"/>
        <end position="19"/>
    </location>
</feature>
<name>A0AAD5R6R9_PARTN</name>
<dbReference type="AlphaFoldDB" id="A0AAD5R6R9"/>
<reference evidence="2" key="1">
    <citation type="submission" date="2021-06" db="EMBL/GenBank/DDBJ databases">
        <title>Parelaphostrongylus tenuis whole genome reference sequence.</title>
        <authorList>
            <person name="Garwood T.J."/>
            <person name="Larsen P.A."/>
            <person name="Fountain-Jones N.M."/>
            <person name="Garbe J.R."/>
            <person name="Macchietto M.G."/>
            <person name="Kania S.A."/>
            <person name="Gerhold R.W."/>
            <person name="Richards J.E."/>
            <person name="Wolf T.M."/>
        </authorList>
    </citation>
    <scope>NUCLEOTIDE SEQUENCE</scope>
    <source>
        <strain evidence="2">MNPRO001-30</strain>
        <tissue evidence="2">Meninges</tissue>
    </source>
</reference>
<evidence type="ECO:0000256" key="1">
    <source>
        <dbReference type="SAM" id="MobiDB-lite"/>
    </source>
</evidence>
<proteinExistence type="predicted"/>
<gene>
    <name evidence="2" type="ORF">KIN20_032269</name>
</gene>
<comment type="caution">
    <text evidence="2">The sequence shown here is derived from an EMBL/GenBank/DDBJ whole genome shotgun (WGS) entry which is preliminary data.</text>
</comment>
<accession>A0AAD5R6R9</accession>
<feature type="region of interest" description="Disordered" evidence="1">
    <location>
        <begin position="1"/>
        <end position="32"/>
    </location>
</feature>
<sequence>MALRTASSDSTSTLETCRTSTEEEQEIISVSNVQKAEQEHLPNFIDNKETANLLGVATHCEMENGKPLVTLTVRWLDKSTEALEKWMLINKTVTNPNTISRMLSFSIKNRVFHRLCWT</sequence>
<dbReference type="Proteomes" id="UP001196413">
    <property type="component" value="Unassembled WGS sequence"/>
</dbReference>
<dbReference type="EMBL" id="JAHQIW010006792">
    <property type="protein sequence ID" value="KAJ1370533.1"/>
    <property type="molecule type" value="Genomic_DNA"/>
</dbReference>
<organism evidence="2 3">
    <name type="scientific">Parelaphostrongylus tenuis</name>
    <name type="common">Meningeal worm</name>
    <dbReference type="NCBI Taxonomy" id="148309"/>
    <lineage>
        <taxon>Eukaryota</taxon>
        <taxon>Metazoa</taxon>
        <taxon>Ecdysozoa</taxon>
        <taxon>Nematoda</taxon>
        <taxon>Chromadorea</taxon>
        <taxon>Rhabditida</taxon>
        <taxon>Rhabditina</taxon>
        <taxon>Rhabditomorpha</taxon>
        <taxon>Strongyloidea</taxon>
        <taxon>Metastrongylidae</taxon>
        <taxon>Parelaphostrongylus</taxon>
    </lineage>
</organism>
<evidence type="ECO:0000313" key="3">
    <source>
        <dbReference type="Proteomes" id="UP001196413"/>
    </source>
</evidence>
<protein>
    <submittedName>
        <fullName evidence="2">Uncharacterized protein</fullName>
    </submittedName>
</protein>